<proteinExistence type="predicted"/>
<accession>D4F1F5</accession>
<dbReference type="EMBL" id="ADGK01000017">
    <property type="protein sequence ID" value="EFE24405.1"/>
    <property type="molecule type" value="Genomic_DNA"/>
</dbReference>
<dbReference type="Proteomes" id="UP000003692">
    <property type="component" value="Unassembled WGS sequence"/>
</dbReference>
<evidence type="ECO:0000313" key="1">
    <source>
        <dbReference type="EMBL" id="EFE24405.1"/>
    </source>
</evidence>
<sequence>MNEDLSIALAGSRSNRCRLAMRAVGERIAGLRVILAAIFSDVVA</sequence>
<evidence type="ECO:0000313" key="2">
    <source>
        <dbReference type="Proteomes" id="UP000003692"/>
    </source>
</evidence>
<organism evidence="1 2">
    <name type="scientific">Edwardsiella tarda ATCC 23685</name>
    <dbReference type="NCBI Taxonomy" id="500638"/>
    <lineage>
        <taxon>Bacteria</taxon>
        <taxon>Pseudomonadati</taxon>
        <taxon>Pseudomonadota</taxon>
        <taxon>Gammaproteobacteria</taxon>
        <taxon>Enterobacterales</taxon>
        <taxon>Hafniaceae</taxon>
        <taxon>Edwardsiella</taxon>
    </lineage>
</organism>
<comment type="caution">
    <text evidence="1">The sequence shown here is derived from an EMBL/GenBank/DDBJ whole genome shotgun (WGS) entry which is preliminary data.</text>
</comment>
<name>D4F1F5_EDWTA</name>
<gene>
    <name evidence="1" type="ORF">EDWATA_00540</name>
</gene>
<reference evidence="1 2" key="1">
    <citation type="submission" date="2010-02" db="EMBL/GenBank/DDBJ databases">
        <authorList>
            <person name="Weinstock G."/>
            <person name="Sodergren E."/>
            <person name="Clifton S."/>
            <person name="Fulton L."/>
            <person name="Fulton B."/>
            <person name="Courtney L."/>
            <person name="Fronick C."/>
            <person name="Harrison M."/>
            <person name="Strong C."/>
            <person name="Farmer C."/>
            <person name="Delahaunty K."/>
            <person name="Markovic C."/>
            <person name="Hall O."/>
            <person name="Minx P."/>
            <person name="Tomlinson C."/>
            <person name="Mitreva M."/>
            <person name="Nelson J."/>
            <person name="Hou S."/>
            <person name="Wollam A."/>
            <person name="Pepin K.H."/>
            <person name="Johnson M."/>
            <person name="Bhonagiri V."/>
            <person name="Zhang X."/>
            <person name="Suruliraj S."/>
            <person name="Warren W."/>
            <person name="Chinwalla A."/>
            <person name="Mardis E.R."/>
            <person name="Wilson R.K."/>
        </authorList>
    </citation>
    <scope>NUCLEOTIDE SEQUENCE [LARGE SCALE GENOMIC DNA]</scope>
    <source>
        <strain evidence="1 2">ATCC 23685</strain>
    </source>
</reference>
<protein>
    <submittedName>
        <fullName evidence="1">Uncharacterized protein</fullName>
    </submittedName>
</protein>
<dbReference type="HOGENOM" id="CLU_3215533_0_0_6"/>
<dbReference type="AlphaFoldDB" id="D4F1F5"/>